<dbReference type="PROSITE" id="PS51384">
    <property type="entry name" value="FAD_FR"/>
    <property type="match status" value="1"/>
</dbReference>
<dbReference type="Pfam" id="PF00175">
    <property type="entry name" value="NAD_binding_1"/>
    <property type="match status" value="1"/>
</dbReference>
<dbReference type="InterPro" id="IPR017927">
    <property type="entry name" value="FAD-bd_FR_type"/>
</dbReference>
<name>A0A1L7NNT9_PSEPU</name>
<dbReference type="Proteomes" id="UP000218731">
    <property type="component" value="Plasmid pKF715A"/>
</dbReference>
<dbReference type="RefSeq" id="WP_153336851.1">
    <property type="nucleotide sequence ID" value="NZ_AP015029.1"/>
</dbReference>
<dbReference type="InterPro" id="IPR006058">
    <property type="entry name" value="2Fe2S_fd_BS"/>
</dbReference>
<dbReference type="AlphaFoldDB" id="A0A1L7NNT9"/>
<keyword evidence="11" id="KW-0489">Methyltransferase</keyword>
<dbReference type="GO" id="GO:0046872">
    <property type="term" value="F:metal ion binding"/>
    <property type="evidence" value="ECO:0007669"/>
    <property type="project" value="UniProtKB-KW"/>
</dbReference>
<evidence type="ECO:0000256" key="1">
    <source>
        <dbReference type="ARBA" id="ARBA00022630"/>
    </source>
</evidence>
<dbReference type="PROSITE" id="PS00197">
    <property type="entry name" value="2FE2S_FER_1"/>
    <property type="match status" value="1"/>
</dbReference>
<keyword evidence="11" id="KW-0808">Transferase</keyword>
<evidence type="ECO:0000256" key="6">
    <source>
        <dbReference type="ARBA" id="ARBA00023014"/>
    </source>
</evidence>
<dbReference type="GO" id="GO:0016491">
    <property type="term" value="F:oxidoreductase activity"/>
    <property type="evidence" value="ECO:0007669"/>
    <property type="project" value="UniProtKB-KW"/>
</dbReference>
<evidence type="ECO:0000259" key="9">
    <source>
        <dbReference type="PROSITE" id="PS51384"/>
    </source>
</evidence>
<keyword evidence="1" id="KW-0285">Flavoprotein</keyword>
<dbReference type="PANTHER" id="PTHR47354:SF1">
    <property type="entry name" value="CARNITINE MONOOXYGENASE REDUCTASE SUBUNIT"/>
    <property type="match status" value="1"/>
</dbReference>
<dbReference type="CDD" id="cd00207">
    <property type="entry name" value="fer2"/>
    <property type="match status" value="1"/>
</dbReference>
<keyword evidence="5" id="KW-0408">Iron</keyword>
<dbReference type="PROSITE" id="PS51085">
    <property type="entry name" value="2FE2S_FER_2"/>
    <property type="match status" value="1"/>
</dbReference>
<keyword evidence="2" id="KW-0001">2Fe-2S</keyword>
<dbReference type="Gene3D" id="2.40.30.10">
    <property type="entry name" value="Translation factors"/>
    <property type="match status" value="1"/>
</dbReference>
<dbReference type="Pfam" id="PF00355">
    <property type="entry name" value="Rieske"/>
    <property type="match status" value="1"/>
</dbReference>
<keyword evidence="4" id="KW-0560">Oxidoreductase</keyword>
<dbReference type="PANTHER" id="PTHR47354">
    <property type="entry name" value="NADH OXIDOREDUCTASE HCR"/>
    <property type="match status" value="1"/>
</dbReference>
<evidence type="ECO:0000256" key="3">
    <source>
        <dbReference type="ARBA" id="ARBA00022723"/>
    </source>
</evidence>
<keyword evidence="6" id="KW-0411">Iron-sulfur</keyword>
<geneLocation type="plasmid" evidence="11">
    <name>pKF715A</name>
</geneLocation>
<dbReference type="InterPro" id="IPR001433">
    <property type="entry name" value="OxRdtase_FAD/NAD-bd"/>
</dbReference>
<dbReference type="GO" id="GO:0032259">
    <property type="term" value="P:methylation"/>
    <property type="evidence" value="ECO:0007669"/>
    <property type="project" value="UniProtKB-KW"/>
</dbReference>
<dbReference type="GO" id="GO:0051537">
    <property type="term" value="F:2 iron, 2 sulfur cluster binding"/>
    <property type="evidence" value="ECO:0007669"/>
    <property type="project" value="UniProtKB-KW"/>
</dbReference>
<dbReference type="InterPro" id="IPR036010">
    <property type="entry name" value="2Fe-2S_ferredoxin-like_sf"/>
</dbReference>
<evidence type="ECO:0000313" key="12">
    <source>
        <dbReference type="Proteomes" id="UP000218731"/>
    </source>
</evidence>
<proteinExistence type="predicted"/>
<keyword evidence="11" id="KW-0614">Plasmid</keyword>
<dbReference type="Proteomes" id="UP000218731">
    <property type="component" value="Chromosome 1"/>
</dbReference>
<evidence type="ECO:0000256" key="4">
    <source>
        <dbReference type="ARBA" id="ARBA00023002"/>
    </source>
</evidence>
<organism evidence="11 12">
    <name type="scientific">Pseudomonas putida</name>
    <name type="common">Arthrobacter siderocapsulatus</name>
    <dbReference type="NCBI Taxonomy" id="303"/>
    <lineage>
        <taxon>Bacteria</taxon>
        <taxon>Pseudomonadati</taxon>
        <taxon>Pseudomonadota</taxon>
        <taxon>Gammaproteobacteria</taxon>
        <taxon>Pseudomonadales</taxon>
        <taxon>Pseudomonadaceae</taxon>
        <taxon>Pseudomonas</taxon>
    </lineage>
</organism>
<feature type="domain" description="2Fe-2S ferredoxin-type" evidence="7">
    <location>
        <begin position="500"/>
        <end position="585"/>
    </location>
</feature>
<reference evidence="11 12" key="1">
    <citation type="submission" date="2015-11" db="EMBL/GenBank/DDBJ databases">
        <title>Complete genome sequencing of a biphenyl-degrading bacterium, Pseudomonas putida KF715 (=NBRC110667).</title>
        <authorList>
            <person name="Suenaga H."/>
            <person name="Fujihara N."/>
            <person name="Watanabe T."/>
            <person name="Hirose J."/>
            <person name="Kimura N."/>
            <person name="Yamazoe A."/>
            <person name="Hosoyama A."/>
            <person name="Shimodaira J."/>
            <person name="Furukawa K."/>
        </authorList>
    </citation>
    <scope>NUCLEOTIDE SEQUENCE [LARGE SCALE GENOMIC DNA]</scope>
    <source>
        <strain evidence="11 12">KF715</strain>
        <plasmid evidence="11">pKF715A</plasmid>
        <plasmid evidence="12">Plasmid pkf715a dna</plasmid>
    </source>
</reference>
<dbReference type="SUPFAM" id="SSF50022">
    <property type="entry name" value="ISP domain"/>
    <property type="match status" value="1"/>
</dbReference>
<dbReference type="InterPro" id="IPR039261">
    <property type="entry name" value="FNR_nucleotide-bd"/>
</dbReference>
<keyword evidence="3" id="KW-0479">Metal-binding</keyword>
<dbReference type="InterPro" id="IPR036922">
    <property type="entry name" value="Rieske_2Fe-2S_sf"/>
</dbReference>
<feature type="domain" description="FAD-binding FR-type" evidence="9">
    <location>
        <begin position="265"/>
        <end position="366"/>
    </location>
</feature>
<dbReference type="InterPro" id="IPR012675">
    <property type="entry name" value="Beta-grasp_dom_sf"/>
</dbReference>
<dbReference type="SUPFAM" id="SSF54292">
    <property type="entry name" value="2Fe-2S ferredoxin-like"/>
    <property type="match status" value="1"/>
</dbReference>
<dbReference type="InterPro" id="IPR050415">
    <property type="entry name" value="MRET"/>
</dbReference>
<dbReference type="SUPFAM" id="SSF63380">
    <property type="entry name" value="Riboflavin synthase domain-like"/>
    <property type="match status" value="1"/>
</dbReference>
<evidence type="ECO:0000256" key="2">
    <source>
        <dbReference type="ARBA" id="ARBA00022714"/>
    </source>
</evidence>
<dbReference type="Gene3D" id="3.40.50.80">
    <property type="entry name" value="Nucleotide-binding domain of ferredoxin-NADP reductase (FNR) module"/>
    <property type="match status" value="1"/>
</dbReference>
<evidence type="ECO:0000259" key="8">
    <source>
        <dbReference type="PROSITE" id="PS51296"/>
    </source>
</evidence>
<dbReference type="EMBL" id="AP015030">
    <property type="protein sequence ID" value="BAW27093.1"/>
    <property type="molecule type" value="Genomic_DNA"/>
</dbReference>
<dbReference type="Gene3D" id="2.102.10.10">
    <property type="entry name" value="Rieske [2Fe-2S] iron-sulphur domain"/>
    <property type="match status" value="1"/>
</dbReference>
<dbReference type="CDD" id="cd03469">
    <property type="entry name" value="Rieske_RO_Alpha_N"/>
    <property type="match status" value="1"/>
</dbReference>
<evidence type="ECO:0000313" key="10">
    <source>
        <dbReference type="EMBL" id="BAW25062.1"/>
    </source>
</evidence>
<evidence type="ECO:0000313" key="11">
    <source>
        <dbReference type="EMBL" id="BAW27093.1"/>
    </source>
</evidence>
<feature type="domain" description="Rieske" evidence="8">
    <location>
        <begin position="8"/>
        <end position="112"/>
    </location>
</feature>
<gene>
    <name evidence="10" type="ORF">KF715C_ch44890</name>
    <name evidence="11" type="ORF">KF715C_pA5880</name>
</gene>
<geneLocation type="plasmid" evidence="12">
    <name>pkf715a dna</name>
</geneLocation>
<dbReference type="PRINTS" id="PR00409">
    <property type="entry name" value="PHDIOXRDTASE"/>
</dbReference>
<evidence type="ECO:0000256" key="5">
    <source>
        <dbReference type="ARBA" id="ARBA00023004"/>
    </source>
</evidence>
<accession>A0A1L7NNT9</accession>
<dbReference type="InterPro" id="IPR017941">
    <property type="entry name" value="Rieske_2Fe-2S"/>
</dbReference>
<dbReference type="InterPro" id="IPR001041">
    <property type="entry name" value="2Fe-2S_ferredoxin-type"/>
</dbReference>
<dbReference type="GO" id="GO:0008168">
    <property type="term" value="F:methyltransferase activity"/>
    <property type="evidence" value="ECO:0007669"/>
    <property type="project" value="UniProtKB-KW"/>
</dbReference>
<dbReference type="Gene3D" id="3.10.20.30">
    <property type="match status" value="1"/>
</dbReference>
<dbReference type="EMBL" id="AP015029">
    <property type="protein sequence ID" value="BAW25062.1"/>
    <property type="molecule type" value="Genomic_DNA"/>
</dbReference>
<dbReference type="Pfam" id="PF00111">
    <property type="entry name" value="Fer2"/>
    <property type="match status" value="1"/>
</dbReference>
<dbReference type="CDD" id="cd06185">
    <property type="entry name" value="PDR_like"/>
    <property type="match status" value="1"/>
</dbReference>
<protein>
    <submittedName>
        <fullName evidence="11">Vanillate O-demethylase oxidoreductase</fullName>
    </submittedName>
</protein>
<evidence type="ECO:0000259" key="7">
    <source>
        <dbReference type="PROSITE" id="PS51085"/>
    </source>
</evidence>
<dbReference type="PROSITE" id="PS51296">
    <property type="entry name" value="RIESKE"/>
    <property type="match status" value="1"/>
</dbReference>
<dbReference type="SUPFAM" id="SSF52343">
    <property type="entry name" value="Ferredoxin reductase-like, C-terminal NADP-linked domain"/>
    <property type="match status" value="1"/>
</dbReference>
<sequence length="585" mass="63346">MVSLNQQWHVIASSEDLPFRHVYQTRLLGQELAVWRDDAGEVNVWENRCPHRGVRLSLGVNVGDQLKCQYHGWKYESGSGQCSFVPAHPSAKPSTACVRTFQCAEVDGVVFARLEAAGSGHKPNNSAPIDAGVTSNLRSQTVPLSAIAAAGLLKEAAALFAPVLGGSTDKVQVLATGLIIDLKCAGLLDSLRLFVQPESDGRAVIHARLYSNHPVSLERKSTFIEILGNLFLPARESTSNVAALPVRLIASDAAPQAETSKPTASQQFWCTVTSRRTETPDIDSYWLTPDEPQELDLEPGMHISVLTPSRHLRQYSLVNTPEERDVLVIGVKHEVNSRGGSRSMHADVQVGTRIQVSLPRNQFMLQPPGRTALLIAGGIGVTPILAMALHLQHVGRPYSFHYLARGEQHVSFPDRIATLASGHPPYLGLDVPGTQRRITELLESVDSDKHDVYVCGPQQMIELVAAVAQQAGFTPEHIHFEYFGLTPSTGSVPATTTTGYQVAINSTGQEFTVEPGQTLLKACLDHGITIDYSCEQGVCGVCVTPVISGDLNHEDVYLSAKEKEGGKLIMPCVSGCNSKKLVLNI</sequence>
<dbReference type="InterPro" id="IPR017938">
    <property type="entry name" value="Riboflavin_synthase-like_b-brl"/>
</dbReference>